<proteinExistence type="predicted"/>
<dbReference type="Proteomes" id="UP000644610">
    <property type="component" value="Unassembled WGS sequence"/>
</dbReference>
<gene>
    <name evidence="1" type="ORF">Psi02_39930</name>
</gene>
<comment type="caution">
    <text evidence="1">The sequence shown here is derived from an EMBL/GenBank/DDBJ whole genome shotgun (WGS) entry which is preliminary data.</text>
</comment>
<sequence length="454" mass="51253">MNQDELTRQLEDGLAEVPMYDVHTHLTSGSLAARGLHDVLLYHMVISDLYAAGAPDGARLTPYPDAPDDAEAESRIERALPYLHRARNTSNAWGLRMILRDLYDWTEPIEPGNWRRLDAIIRERSASADWAYSILDRLRIARTNAEYTRRGEGADDSRLLYSLEWGMVTRAQWGEFDTPLYELERCWAMDAAGGPMEIGGGVRPDLPKRIRSAADADEATAHFVRLIPGYLIAMATHLSTDIDYTAPTAAEFEAALARRDTAGPAERGIYASYLNELLLTRLEAERPDVAFQFSFGAEPLPFETGARLRQDTLGQLALMIDRHPGLRFQVNNATRHANHGLASLARELPNLSIAGYWWHNFYPDSIRQLMSERLDMLPTTSQCAFFSDAYCIDWVYGKAMIVRKQLARVLAERVWTGQYDIDDALSIARSILFESAEHLLGMKPYEGWNDPSEI</sequence>
<dbReference type="InterPro" id="IPR032466">
    <property type="entry name" value="Metal_Hydrolase"/>
</dbReference>
<dbReference type="RefSeq" id="WP_203976223.1">
    <property type="nucleotide sequence ID" value="NZ_BAAAKY010000050.1"/>
</dbReference>
<dbReference type="AlphaFoldDB" id="A0A8J3XNK8"/>
<organism evidence="1 2">
    <name type="scientific">Planotetraspora silvatica</name>
    <dbReference type="NCBI Taxonomy" id="234614"/>
    <lineage>
        <taxon>Bacteria</taxon>
        <taxon>Bacillati</taxon>
        <taxon>Actinomycetota</taxon>
        <taxon>Actinomycetes</taxon>
        <taxon>Streptosporangiales</taxon>
        <taxon>Streptosporangiaceae</taxon>
        <taxon>Planotetraspora</taxon>
    </lineage>
</organism>
<evidence type="ECO:0000313" key="2">
    <source>
        <dbReference type="Proteomes" id="UP000644610"/>
    </source>
</evidence>
<name>A0A8J3XNK8_9ACTN</name>
<accession>A0A8J3XNK8</accession>
<keyword evidence="2" id="KW-1185">Reference proteome</keyword>
<protein>
    <recommendedName>
        <fullName evidence="3">Glucuronate isomerase</fullName>
    </recommendedName>
</protein>
<dbReference type="Gene3D" id="3.20.20.140">
    <property type="entry name" value="Metal-dependent hydrolases"/>
    <property type="match status" value="1"/>
</dbReference>
<dbReference type="SUPFAM" id="SSF51556">
    <property type="entry name" value="Metallo-dependent hydrolases"/>
    <property type="match status" value="1"/>
</dbReference>
<dbReference type="Gene3D" id="1.10.2020.10">
    <property type="entry name" value="uronate isomerase, domain 2, chain A"/>
    <property type="match status" value="1"/>
</dbReference>
<reference evidence="1" key="1">
    <citation type="submission" date="2021-01" db="EMBL/GenBank/DDBJ databases">
        <title>Whole genome shotgun sequence of Planotetraspora silvatica NBRC 100141.</title>
        <authorList>
            <person name="Komaki H."/>
            <person name="Tamura T."/>
        </authorList>
    </citation>
    <scope>NUCLEOTIDE SEQUENCE</scope>
    <source>
        <strain evidence="1">NBRC 100141</strain>
    </source>
</reference>
<evidence type="ECO:0008006" key="3">
    <source>
        <dbReference type="Google" id="ProtNLM"/>
    </source>
</evidence>
<dbReference type="EMBL" id="BOOQ01000026">
    <property type="protein sequence ID" value="GII47569.1"/>
    <property type="molecule type" value="Genomic_DNA"/>
</dbReference>
<evidence type="ECO:0000313" key="1">
    <source>
        <dbReference type="EMBL" id="GII47569.1"/>
    </source>
</evidence>